<keyword evidence="2" id="KW-1185">Reference proteome</keyword>
<accession>A0A9X5E548</accession>
<reference evidence="1 2" key="1">
    <citation type="journal article" date="2015" name="Genome Announc.">
        <title>Draft Genome Sequence of the Terrestrial Cyanobacterium Scytonema millei VB511283, Isolated from Eastern India.</title>
        <authorList>
            <person name="Sen D."/>
            <person name="Chandrababunaidu M.M."/>
            <person name="Singh D."/>
            <person name="Sanghi N."/>
            <person name="Ghorai A."/>
            <person name="Mishra G.P."/>
            <person name="Madduluri M."/>
            <person name="Adhikary S.P."/>
            <person name="Tripathy S."/>
        </authorList>
    </citation>
    <scope>NUCLEOTIDE SEQUENCE [LARGE SCALE GENOMIC DNA]</scope>
    <source>
        <strain evidence="1 2">VB511283</strain>
    </source>
</reference>
<evidence type="ECO:0000313" key="2">
    <source>
        <dbReference type="Proteomes" id="UP000031532"/>
    </source>
</evidence>
<organism evidence="1 2">
    <name type="scientific">Scytonema millei VB511283</name>
    <dbReference type="NCBI Taxonomy" id="1245923"/>
    <lineage>
        <taxon>Bacteria</taxon>
        <taxon>Bacillati</taxon>
        <taxon>Cyanobacteriota</taxon>
        <taxon>Cyanophyceae</taxon>
        <taxon>Nostocales</taxon>
        <taxon>Scytonemataceae</taxon>
        <taxon>Scytonema</taxon>
    </lineage>
</organism>
<dbReference type="RefSeq" id="WP_132866911.1">
    <property type="nucleotide sequence ID" value="NZ_JTJC03000002.1"/>
</dbReference>
<proteinExistence type="predicted"/>
<comment type="caution">
    <text evidence="1">The sequence shown here is derived from an EMBL/GenBank/DDBJ whole genome shotgun (WGS) entry which is preliminary data.</text>
</comment>
<dbReference type="Proteomes" id="UP000031532">
    <property type="component" value="Unassembled WGS sequence"/>
</dbReference>
<name>A0A9X5E548_9CYAN</name>
<evidence type="ECO:0000313" key="1">
    <source>
        <dbReference type="EMBL" id="NHC35196.1"/>
    </source>
</evidence>
<dbReference type="EMBL" id="JTJC03000002">
    <property type="protein sequence ID" value="NHC35196.1"/>
    <property type="molecule type" value="Genomic_DNA"/>
</dbReference>
<dbReference type="AlphaFoldDB" id="A0A9X5E548"/>
<protein>
    <submittedName>
        <fullName evidence="1">Uncharacterized protein</fullName>
    </submittedName>
</protein>
<sequence>MELCRCNLPIALALCEAHHTGSKAVNFLSPRQRTSLWEAATHSYLCSWSLEHGARRLAAS</sequence>
<gene>
    <name evidence="1" type="ORF">QH73_0011065</name>
</gene>